<dbReference type="RefSeq" id="WP_087414846.1">
    <property type="nucleotide sequence ID" value="NZ_NFKL01000008.1"/>
</dbReference>
<protein>
    <recommendedName>
        <fullName evidence="5">DUF4352 domain-containing protein</fullName>
    </recommendedName>
</protein>
<dbReference type="AlphaFoldDB" id="A0A1Y4LQ36"/>
<evidence type="ECO:0008006" key="5">
    <source>
        <dbReference type="Google" id="ProtNLM"/>
    </source>
</evidence>
<accession>A0A1Y4LQ36</accession>
<dbReference type="Gene3D" id="2.60.40.1240">
    <property type="match status" value="1"/>
</dbReference>
<dbReference type="InterPro" id="IPR029050">
    <property type="entry name" value="Immunoprotect_excell_Ig-like"/>
</dbReference>
<dbReference type="EMBL" id="NFKL01000008">
    <property type="protein sequence ID" value="OUP58738.1"/>
    <property type="molecule type" value="Genomic_DNA"/>
</dbReference>
<keyword evidence="1 2" id="KW-0732">Signal</keyword>
<gene>
    <name evidence="3" type="ORF">B5F15_06935</name>
</gene>
<organism evidence="3 4">
    <name type="scientific">Butyricicoccus pullicaecorum</name>
    <dbReference type="NCBI Taxonomy" id="501571"/>
    <lineage>
        <taxon>Bacteria</taxon>
        <taxon>Bacillati</taxon>
        <taxon>Bacillota</taxon>
        <taxon>Clostridia</taxon>
        <taxon>Eubacteriales</taxon>
        <taxon>Butyricicoccaceae</taxon>
        <taxon>Butyricicoccus</taxon>
    </lineage>
</organism>
<reference evidence="4" key="1">
    <citation type="submission" date="2017-04" db="EMBL/GenBank/DDBJ databases">
        <title>Function of individual gut microbiota members based on whole genome sequencing of pure cultures obtained from chicken caecum.</title>
        <authorList>
            <person name="Medvecky M."/>
            <person name="Cejkova D."/>
            <person name="Polansky O."/>
            <person name="Karasova D."/>
            <person name="Kubasova T."/>
            <person name="Cizek A."/>
            <person name="Rychlik I."/>
        </authorList>
    </citation>
    <scope>NUCLEOTIDE SEQUENCE [LARGE SCALE GENOMIC DNA]</scope>
    <source>
        <strain evidence="4">An179</strain>
    </source>
</reference>
<proteinExistence type="predicted"/>
<evidence type="ECO:0000313" key="4">
    <source>
        <dbReference type="Proteomes" id="UP000195326"/>
    </source>
</evidence>
<evidence type="ECO:0000256" key="2">
    <source>
        <dbReference type="SAM" id="SignalP"/>
    </source>
</evidence>
<feature type="chain" id="PRO_5038619911" description="DUF4352 domain-containing protein" evidence="2">
    <location>
        <begin position="19"/>
        <end position="198"/>
    </location>
</feature>
<comment type="caution">
    <text evidence="3">The sequence shown here is derived from an EMBL/GenBank/DDBJ whole genome shotgun (WGS) entry which is preliminary data.</text>
</comment>
<evidence type="ECO:0000313" key="3">
    <source>
        <dbReference type="EMBL" id="OUP58738.1"/>
    </source>
</evidence>
<dbReference type="Proteomes" id="UP000195326">
    <property type="component" value="Unassembled WGS sequence"/>
</dbReference>
<name>A0A1Y4LQ36_9FIRM</name>
<dbReference type="PROSITE" id="PS51257">
    <property type="entry name" value="PROKAR_LIPOPROTEIN"/>
    <property type="match status" value="1"/>
</dbReference>
<sequence length="198" mass="22070">MKKLLVLMLSMMFMMSLAACDSESSKNNNESTTNELSIGNTLNSDMIEFTLTRVEFADQLKYASFSTGTPPDPEYMLPTDKPQSNKTFVADDGYTMLSYSYTLKYTGKEEIEVDTAMGITAIYDDGYTFDVWSDAYMWSDYISIDGDTKLKPLDPQGEGRGCMKVPDEVADNTNKPLKITVSIPNSDGSTMDAVYTIR</sequence>
<evidence type="ECO:0000256" key="1">
    <source>
        <dbReference type="ARBA" id="ARBA00022729"/>
    </source>
</evidence>
<feature type="signal peptide" evidence="2">
    <location>
        <begin position="1"/>
        <end position="18"/>
    </location>
</feature>